<dbReference type="Pfam" id="PF03772">
    <property type="entry name" value="Competence"/>
    <property type="match status" value="1"/>
</dbReference>
<sequence length="786" mass="86040">MNPANGILLSLAYILGLLFTGSLGLPVQVVSWKDYSLVALGTLALGLLAAITIPRYWRTGPRPRLWLAAAIVVALAIIYFQARLPQPAANDISQLLNSSNSASQVQLITVQGKVKSTPRLTRSRRGQFWLKATQLSELTSRDSNGVITKGVTGKLYVTVPLLQTTGLYPGQTIAVTGILYQPKPAANPGAFDFRAYLLRKGAFVGLSGRQVNFPDEIQKQHRGLWRIRQRIIRSQIRWLGSPKGQLLSSMILGRRAVDLPYDVRDQFIEAGLAHVLAASGFHISLILGSVLALMQRWGTRTQFSIGISTLIVYVGLTGGQASVMRAAIMGLGALIALVTQRQVKPLGSLLVAVTILLLFNPLWIWDIGFQLSFLATLGLLVTVSPLTKQLDWLPPVIASVIAVSLAASLWTLPLQLYFFYKIATYSVVVNVICAPLIVIISLGGFISAIAALILPVAGSAMAWLLYYPIEFLLGIVKFFNDLPGSSVAVGKISIWQLLLLYGLIGISCISRRWRLRWWLVGFVAVTFVVLPAWQTKLTKFQVNILATDQEQVLVIQDQGQVTLLNSGGEDTATFAVLPFLQQQGINQIDWAIALNARPRFRSSWDSILASLSVKTFFDTTVSQLPSTTATESYSKISTLSIAGAVESQQGNYQLVASGETMSLGSIAIKLISAEPPMLHMHIRDQNWLIFGKMTPIVQKQLAITSNFPQTKVIWWSGESLTPELLNAVEPEIAIASSNTIDPATVQLLQNNKTELYWTGHDGAIEWTPKKGFQTTLETVNNDAKLM</sequence>
<dbReference type="InterPro" id="IPR004477">
    <property type="entry name" value="ComEC_N"/>
</dbReference>
<feature type="domain" description="DUF4131" evidence="8">
    <location>
        <begin position="35"/>
        <end position="211"/>
    </location>
</feature>
<dbReference type="GO" id="GO:0005886">
    <property type="term" value="C:plasma membrane"/>
    <property type="evidence" value="ECO:0007669"/>
    <property type="project" value="UniProtKB-SubCell"/>
</dbReference>
<organism evidence="9">
    <name type="scientific">Symploca sp. SIO1C4</name>
    <dbReference type="NCBI Taxonomy" id="2607765"/>
    <lineage>
        <taxon>Bacteria</taxon>
        <taxon>Bacillati</taxon>
        <taxon>Cyanobacteriota</taxon>
        <taxon>Cyanophyceae</taxon>
        <taxon>Coleofasciculales</taxon>
        <taxon>Coleofasciculaceae</taxon>
        <taxon>Symploca</taxon>
    </lineage>
</organism>
<feature type="transmembrane region" description="Helical" evidence="6">
    <location>
        <begin position="65"/>
        <end position="82"/>
    </location>
</feature>
<protein>
    <submittedName>
        <fullName evidence="9">DUF4131 domain-containing protein</fullName>
    </submittedName>
</protein>
<feature type="transmembrane region" description="Helical" evidence="6">
    <location>
        <begin position="445"/>
        <end position="467"/>
    </location>
</feature>
<evidence type="ECO:0000256" key="1">
    <source>
        <dbReference type="ARBA" id="ARBA00004651"/>
    </source>
</evidence>
<keyword evidence="5 6" id="KW-0472">Membrane</keyword>
<feature type="domain" description="ComEC/Rec2-related protein" evidence="7">
    <location>
        <begin position="251"/>
        <end position="512"/>
    </location>
</feature>
<evidence type="ECO:0000256" key="6">
    <source>
        <dbReference type="SAM" id="Phobius"/>
    </source>
</evidence>
<evidence type="ECO:0000256" key="2">
    <source>
        <dbReference type="ARBA" id="ARBA00022475"/>
    </source>
</evidence>
<accession>A0A6B3NGU4</accession>
<dbReference type="InterPro" id="IPR025405">
    <property type="entry name" value="DUF4131"/>
</dbReference>
<dbReference type="Gene3D" id="3.60.15.10">
    <property type="entry name" value="Ribonuclease Z/Hydroxyacylglutathione hydrolase-like"/>
    <property type="match status" value="1"/>
</dbReference>
<name>A0A6B3NGU4_9CYAN</name>
<evidence type="ECO:0000256" key="3">
    <source>
        <dbReference type="ARBA" id="ARBA00022692"/>
    </source>
</evidence>
<evidence type="ECO:0000256" key="5">
    <source>
        <dbReference type="ARBA" id="ARBA00023136"/>
    </source>
</evidence>
<evidence type="ECO:0000313" key="9">
    <source>
        <dbReference type="EMBL" id="NER29254.1"/>
    </source>
</evidence>
<proteinExistence type="predicted"/>
<comment type="subcellular location">
    <subcellularLocation>
        <location evidence="1">Cell membrane</location>
        <topology evidence="1">Multi-pass membrane protein</topology>
    </subcellularLocation>
</comment>
<feature type="transmembrane region" description="Helical" evidence="6">
    <location>
        <begin position="515"/>
        <end position="533"/>
    </location>
</feature>
<dbReference type="Pfam" id="PF13567">
    <property type="entry name" value="DUF4131"/>
    <property type="match status" value="1"/>
</dbReference>
<dbReference type="EMBL" id="JAAHFQ010000335">
    <property type="protein sequence ID" value="NER29254.1"/>
    <property type="molecule type" value="Genomic_DNA"/>
</dbReference>
<keyword evidence="4 6" id="KW-1133">Transmembrane helix</keyword>
<reference evidence="9" key="1">
    <citation type="submission" date="2019-11" db="EMBL/GenBank/DDBJ databases">
        <title>Genomic insights into an expanded diversity of filamentous marine cyanobacteria reveals the extraordinary biosynthetic potential of Moorea and Okeania.</title>
        <authorList>
            <person name="Ferreira Leao T."/>
            <person name="Wang M."/>
            <person name="Moss N."/>
            <person name="Da Silva R."/>
            <person name="Sanders J."/>
            <person name="Nurk S."/>
            <person name="Gurevich A."/>
            <person name="Humphrey G."/>
            <person name="Reher R."/>
            <person name="Zhu Q."/>
            <person name="Belda-Ferre P."/>
            <person name="Glukhov E."/>
            <person name="Rex R."/>
            <person name="Dorrestein P.C."/>
            <person name="Knight R."/>
            <person name="Pevzner P."/>
            <person name="Gerwick W.H."/>
            <person name="Gerwick L."/>
        </authorList>
    </citation>
    <scope>NUCLEOTIDE SEQUENCE</scope>
    <source>
        <strain evidence="9">SIO1C4</strain>
    </source>
</reference>
<dbReference type="PANTHER" id="PTHR30619:SF1">
    <property type="entry name" value="RECOMBINATION PROTEIN 2"/>
    <property type="match status" value="1"/>
</dbReference>
<dbReference type="InterPro" id="IPR036866">
    <property type="entry name" value="RibonucZ/Hydroxyglut_hydro"/>
</dbReference>
<keyword evidence="2" id="KW-1003">Cell membrane</keyword>
<feature type="transmembrane region" description="Helical" evidence="6">
    <location>
        <begin position="393"/>
        <end position="412"/>
    </location>
</feature>
<dbReference type="AlphaFoldDB" id="A0A6B3NGU4"/>
<evidence type="ECO:0000256" key="4">
    <source>
        <dbReference type="ARBA" id="ARBA00022989"/>
    </source>
</evidence>
<feature type="transmembrane region" description="Helical" evidence="6">
    <location>
        <begin position="272"/>
        <end position="293"/>
    </location>
</feature>
<gene>
    <name evidence="9" type="ORF">F6J89_16910</name>
</gene>
<dbReference type="InterPro" id="IPR052159">
    <property type="entry name" value="Competence_DNA_uptake"/>
</dbReference>
<evidence type="ECO:0000259" key="8">
    <source>
        <dbReference type="Pfam" id="PF13567"/>
    </source>
</evidence>
<keyword evidence="3 6" id="KW-0812">Transmembrane</keyword>
<comment type="caution">
    <text evidence="9">The sequence shown here is derived from an EMBL/GenBank/DDBJ whole genome shotgun (WGS) entry which is preliminary data.</text>
</comment>
<evidence type="ECO:0000259" key="7">
    <source>
        <dbReference type="Pfam" id="PF03772"/>
    </source>
</evidence>
<dbReference type="PANTHER" id="PTHR30619">
    <property type="entry name" value="DNA INTERNALIZATION/COMPETENCE PROTEIN COMEC/REC2"/>
    <property type="match status" value="1"/>
</dbReference>
<feature type="transmembrane region" description="Helical" evidence="6">
    <location>
        <begin position="369"/>
        <end position="386"/>
    </location>
</feature>
<dbReference type="NCBIfam" id="TIGR00360">
    <property type="entry name" value="ComEC_N-term"/>
    <property type="match status" value="1"/>
</dbReference>
<feature type="transmembrane region" description="Helical" evidence="6">
    <location>
        <begin position="487"/>
        <end position="508"/>
    </location>
</feature>
<feature type="transmembrane region" description="Helical" evidence="6">
    <location>
        <begin position="34"/>
        <end position="53"/>
    </location>
</feature>
<feature type="transmembrane region" description="Helical" evidence="6">
    <location>
        <begin position="418"/>
        <end position="438"/>
    </location>
</feature>